<protein>
    <recommendedName>
        <fullName evidence="1">Thymidylate kinase-like domain-containing protein</fullName>
    </recommendedName>
</protein>
<gene>
    <name evidence="2" type="ORF">SR894_16690</name>
</gene>
<evidence type="ECO:0000313" key="3">
    <source>
        <dbReference type="Proteomes" id="UP001324794"/>
    </source>
</evidence>
<accession>A0ABZ0YJQ2</accession>
<feature type="domain" description="Thymidylate kinase-like" evidence="1">
    <location>
        <begin position="8"/>
        <end position="178"/>
    </location>
</feature>
<dbReference type="RefSeq" id="WP_223288984.1">
    <property type="nucleotide sequence ID" value="NZ_CP140255.1"/>
</dbReference>
<sequence>MAGKLIVITGLDGSGTSSLAEALCKRDPHGVLLKTPDGPFGEARELFDGEVRTLSPSAHYLYYLASVVYASDRISELRKTNNVYCVRYLIDTVVSHRVAGMDIEPIYEGMGYSLQKPNATLFVNIDEYVRQNRIALRGKSGLDKVLDDLDIRECFLAEFRRYADHFHVVDNSTDDIQDAIQKAVVFLPWLS</sequence>
<dbReference type="InterPro" id="IPR027417">
    <property type="entry name" value="P-loop_NTPase"/>
</dbReference>
<proteinExistence type="predicted"/>
<dbReference type="InterPro" id="IPR039430">
    <property type="entry name" value="Thymidylate_kin-like_dom"/>
</dbReference>
<name>A0ABZ0YJQ2_9GAMM</name>
<dbReference type="EMBL" id="CP140255">
    <property type="protein sequence ID" value="WQH11779.1"/>
    <property type="molecule type" value="Genomic_DNA"/>
</dbReference>
<dbReference type="Proteomes" id="UP001324794">
    <property type="component" value="Chromosome"/>
</dbReference>
<evidence type="ECO:0000259" key="1">
    <source>
        <dbReference type="Pfam" id="PF02223"/>
    </source>
</evidence>
<evidence type="ECO:0000313" key="2">
    <source>
        <dbReference type="EMBL" id="WQH11779.1"/>
    </source>
</evidence>
<dbReference type="Gene3D" id="3.40.50.300">
    <property type="entry name" value="P-loop containing nucleotide triphosphate hydrolases"/>
    <property type="match status" value="1"/>
</dbReference>
<keyword evidence="3" id="KW-1185">Reference proteome</keyword>
<reference evidence="2 3" key="1">
    <citation type="submission" date="2023-11" db="EMBL/GenBank/DDBJ databases">
        <title>MicrobeMod: A computational toolkit for identifying prokaryotic methylation and restriction-modification with nanopore sequencing.</title>
        <authorList>
            <person name="Crits-Christoph A."/>
            <person name="Kang S.C."/>
            <person name="Lee H."/>
            <person name="Ostrov N."/>
        </authorList>
    </citation>
    <scope>NUCLEOTIDE SEQUENCE [LARGE SCALE GENOMIC DNA]</scope>
    <source>
        <strain evidence="2 3">ATCC BAA-805</strain>
    </source>
</reference>
<dbReference type="Pfam" id="PF02223">
    <property type="entry name" value="Thymidylate_kin"/>
    <property type="match status" value="1"/>
</dbReference>
<dbReference type="SUPFAM" id="SSF52540">
    <property type="entry name" value="P-loop containing nucleoside triphosphate hydrolases"/>
    <property type="match status" value="1"/>
</dbReference>
<organism evidence="2 3">
    <name type="scientific">Vreelandella neptunia</name>
    <dbReference type="NCBI Taxonomy" id="115551"/>
    <lineage>
        <taxon>Bacteria</taxon>
        <taxon>Pseudomonadati</taxon>
        <taxon>Pseudomonadota</taxon>
        <taxon>Gammaproteobacteria</taxon>
        <taxon>Oceanospirillales</taxon>
        <taxon>Halomonadaceae</taxon>
        <taxon>Vreelandella</taxon>
    </lineage>
</organism>